<dbReference type="EMBL" id="BJHX01000001">
    <property type="protein sequence ID" value="GDY64259.1"/>
    <property type="molecule type" value="Genomic_DNA"/>
</dbReference>
<sequence length="105" mass="10807">MAEIGAGQAEADGRVRAEPVAWFQYDETAPGAHQGGSGAQQLLECVGERVRACQAFGEFVKGREVGDPAGETVLQNCSGAGGGRGRRGACGGGRRRDSVCGRGNR</sequence>
<evidence type="ECO:0000313" key="3">
    <source>
        <dbReference type="Proteomes" id="UP000302139"/>
    </source>
</evidence>
<name>A0A4D4M0G2_STRAX</name>
<proteinExistence type="predicted"/>
<protein>
    <submittedName>
        <fullName evidence="2">Uncharacterized protein</fullName>
    </submittedName>
</protein>
<feature type="compositionally biased region" description="Gly residues" evidence="1">
    <location>
        <begin position="80"/>
        <end position="92"/>
    </location>
</feature>
<accession>A0A4D4M0G2</accession>
<comment type="caution">
    <text evidence="2">The sequence shown here is derived from an EMBL/GenBank/DDBJ whole genome shotgun (WGS) entry which is preliminary data.</text>
</comment>
<organism evidence="2 3">
    <name type="scientific">Streptomyces avermitilis</name>
    <dbReference type="NCBI Taxonomy" id="33903"/>
    <lineage>
        <taxon>Bacteria</taxon>
        <taxon>Bacillati</taxon>
        <taxon>Actinomycetota</taxon>
        <taxon>Actinomycetes</taxon>
        <taxon>Kitasatosporales</taxon>
        <taxon>Streptomycetaceae</taxon>
        <taxon>Streptomyces</taxon>
    </lineage>
</organism>
<gene>
    <name evidence="2" type="ORF">SAV14893_036520</name>
</gene>
<dbReference type="Proteomes" id="UP000302139">
    <property type="component" value="Unassembled WGS sequence"/>
</dbReference>
<evidence type="ECO:0000313" key="2">
    <source>
        <dbReference type="EMBL" id="GDY64259.1"/>
    </source>
</evidence>
<evidence type="ECO:0000256" key="1">
    <source>
        <dbReference type="SAM" id="MobiDB-lite"/>
    </source>
</evidence>
<reference evidence="2 3" key="1">
    <citation type="submission" date="2019-04" db="EMBL/GenBank/DDBJ databases">
        <title>Draft genome sequences of Streptomyces avermitilis NBRC 14893.</title>
        <authorList>
            <person name="Komaki H."/>
            <person name="Tamura T."/>
            <person name="Hosoyama A."/>
        </authorList>
    </citation>
    <scope>NUCLEOTIDE SEQUENCE [LARGE SCALE GENOMIC DNA]</scope>
    <source>
        <strain evidence="2 3">NBRC 14893</strain>
    </source>
</reference>
<feature type="region of interest" description="Disordered" evidence="1">
    <location>
        <begin position="80"/>
        <end position="105"/>
    </location>
</feature>
<dbReference type="AlphaFoldDB" id="A0A4D4M0G2"/>